<proteinExistence type="predicted"/>
<dbReference type="RefSeq" id="WP_301621367.1">
    <property type="nucleotide sequence ID" value="NZ_JAOSKY010000002.1"/>
</dbReference>
<dbReference type="EMBL" id="JAOSKY010000002">
    <property type="protein sequence ID" value="MCU7247444.1"/>
    <property type="molecule type" value="Genomic_DNA"/>
</dbReference>
<organism evidence="4 5">
    <name type="scientific">Pseudomonas koreensis</name>
    <dbReference type="NCBI Taxonomy" id="198620"/>
    <lineage>
        <taxon>Bacteria</taxon>
        <taxon>Pseudomonadati</taxon>
        <taxon>Pseudomonadota</taxon>
        <taxon>Gammaproteobacteria</taxon>
        <taxon>Pseudomonadales</taxon>
        <taxon>Pseudomonadaceae</taxon>
        <taxon>Pseudomonas</taxon>
    </lineage>
</organism>
<evidence type="ECO:0000256" key="1">
    <source>
        <dbReference type="ARBA" id="ARBA00001917"/>
    </source>
</evidence>
<dbReference type="Gene3D" id="3.40.50.360">
    <property type="match status" value="1"/>
</dbReference>
<gene>
    <name evidence="4" type="ORF">OC940_06495</name>
</gene>
<dbReference type="Pfam" id="PF03358">
    <property type="entry name" value="FMN_red"/>
    <property type="match status" value="1"/>
</dbReference>
<sequence length="195" mass="20550">MTATINILGLSGSLRQQSAHTAILHTMAERLPGHVRLTLHGLNNIPLYNEDDDGVHAPQAVIALRAAVAAADGVLIGSPEYNHGMSGVLKNALDWLSRPHGKSVLLGCPVLSFTASPAFTGGVRAHQQLNETLLAIQAVQVVYPQVVIGNVTSKIDHGLLRDESACTFLSDGIAALIRQIAKEPGRGNHVALGAR</sequence>
<accession>A0A9X3BAQ0</accession>
<dbReference type="InterPro" id="IPR005025">
    <property type="entry name" value="FMN_Rdtase-like_dom"/>
</dbReference>
<dbReference type="GO" id="GO:0016655">
    <property type="term" value="F:oxidoreductase activity, acting on NAD(P)H, quinone or similar compound as acceptor"/>
    <property type="evidence" value="ECO:0007669"/>
    <property type="project" value="UniProtKB-ARBA"/>
</dbReference>
<evidence type="ECO:0000313" key="4">
    <source>
        <dbReference type="EMBL" id="MCU7247444.1"/>
    </source>
</evidence>
<keyword evidence="5" id="KW-1185">Reference proteome</keyword>
<dbReference type="Proteomes" id="UP001139955">
    <property type="component" value="Unassembled WGS sequence"/>
</dbReference>
<comment type="caution">
    <text evidence="4">The sequence shown here is derived from an EMBL/GenBank/DDBJ whole genome shotgun (WGS) entry which is preliminary data.</text>
</comment>
<dbReference type="InterPro" id="IPR029039">
    <property type="entry name" value="Flavoprotein-like_sf"/>
</dbReference>
<comment type="cofactor">
    <cofactor evidence="1">
        <name>FMN</name>
        <dbReference type="ChEBI" id="CHEBI:58210"/>
    </cofactor>
</comment>
<reference evidence="4" key="2">
    <citation type="journal article" date="2023" name="mSystems">
        <title>Charting the Lipopeptidome of Nonpathogenic Pseudomonas.</title>
        <authorList>
            <person name="Cesa-Luna C."/>
            <person name="Geudens N."/>
            <person name="Girard L."/>
            <person name="De Roo V."/>
            <person name="Maklad H.R."/>
            <person name="Martins J.C."/>
            <person name="Hofte M."/>
            <person name="De Mot R."/>
        </authorList>
    </citation>
    <scope>NUCLEOTIDE SEQUENCE</scope>
    <source>
        <strain evidence="4">B1M3-32</strain>
    </source>
</reference>
<dbReference type="SUPFAM" id="SSF52218">
    <property type="entry name" value="Flavoproteins"/>
    <property type="match status" value="1"/>
</dbReference>
<name>A0A9X3BAQ0_9PSED</name>
<feature type="domain" description="NADPH-dependent FMN reductase-like" evidence="3">
    <location>
        <begin position="6"/>
        <end position="151"/>
    </location>
</feature>
<evidence type="ECO:0000313" key="5">
    <source>
        <dbReference type="Proteomes" id="UP001139955"/>
    </source>
</evidence>
<evidence type="ECO:0000256" key="2">
    <source>
        <dbReference type="ARBA" id="ARBA00022643"/>
    </source>
</evidence>
<dbReference type="PANTHER" id="PTHR30543:SF21">
    <property type="entry name" value="NAD(P)H-DEPENDENT FMN REDUCTASE LOT6"/>
    <property type="match status" value="1"/>
</dbReference>
<dbReference type="GO" id="GO:0005829">
    <property type="term" value="C:cytosol"/>
    <property type="evidence" value="ECO:0007669"/>
    <property type="project" value="TreeGrafter"/>
</dbReference>
<dbReference type="GO" id="GO:0010181">
    <property type="term" value="F:FMN binding"/>
    <property type="evidence" value="ECO:0007669"/>
    <property type="project" value="TreeGrafter"/>
</dbReference>
<dbReference type="AlphaFoldDB" id="A0A9X3BAQ0"/>
<protein>
    <submittedName>
        <fullName evidence="4">NAD(P)H-dependent oxidoreductase</fullName>
    </submittedName>
</protein>
<evidence type="ECO:0000259" key="3">
    <source>
        <dbReference type="Pfam" id="PF03358"/>
    </source>
</evidence>
<dbReference type="InterPro" id="IPR050712">
    <property type="entry name" value="NAD(P)H-dep_reductase"/>
</dbReference>
<keyword evidence="2" id="KW-0285">Flavoprotein</keyword>
<reference evidence="4" key="1">
    <citation type="submission" date="2022-09" db="EMBL/GenBank/DDBJ databases">
        <authorList>
            <person name="Cesa-Luna C."/>
            <person name="Girard L."/>
            <person name="Lood C."/>
            <person name="Hofte M."/>
            <person name="De Mot R."/>
        </authorList>
    </citation>
    <scope>NUCLEOTIDE SEQUENCE</scope>
    <source>
        <strain evidence="4">B1M3-32</strain>
    </source>
</reference>
<keyword evidence="2" id="KW-0288">FMN</keyword>
<dbReference type="PANTHER" id="PTHR30543">
    <property type="entry name" value="CHROMATE REDUCTASE"/>
    <property type="match status" value="1"/>
</dbReference>